<evidence type="ECO:0000256" key="2">
    <source>
        <dbReference type="SAM" id="SignalP"/>
    </source>
</evidence>
<evidence type="ECO:0000313" key="3">
    <source>
        <dbReference type="EMBL" id="GFO88479.1"/>
    </source>
</evidence>
<dbReference type="RefSeq" id="WP_188885871.1">
    <property type="nucleotide sequence ID" value="NZ_BLYJ01000019.1"/>
</dbReference>
<name>A0ABQ1E0H2_9FIRM</name>
<evidence type="ECO:0000256" key="1">
    <source>
        <dbReference type="SAM" id="MobiDB-lite"/>
    </source>
</evidence>
<accession>A0ABQ1E0H2</accession>
<evidence type="ECO:0008006" key="5">
    <source>
        <dbReference type="Google" id="ProtNLM"/>
    </source>
</evidence>
<organism evidence="3 4">
    <name type="scientific">Butyricicoccus faecihominis</name>
    <dbReference type="NCBI Taxonomy" id="1712515"/>
    <lineage>
        <taxon>Bacteria</taxon>
        <taxon>Bacillati</taxon>
        <taxon>Bacillota</taxon>
        <taxon>Clostridia</taxon>
        <taxon>Eubacteriales</taxon>
        <taxon>Butyricicoccaceae</taxon>
        <taxon>Butyricicoccus</taxon>
    </lineage>
</organism>
<evidence type="ECO:0000313" key="4">
    <source>
        <dbReference type="Proteomes" id="UP000620147"/>
    </source>
</evidence>
<sequence length="321" mass="35183">MKKPITILAVLLLLSTTAFAAEYPSQVSYSMNNGIFEVRKTYELPVDQEPSMQAKQSFEQDGYSFTLTDLLRQELPEQQSKEYTETVTVSSESKELTAILPLLADTKAVTTEEGFTGTLKLDTSSITVEPAGYKNNSWTVSATRTYPNLSSMDLEYIPKTTTENGRTLNFSTVDWQTDNTENVDDDAIGDRFSAIVTYTGTASSRNVTGYTVTAQYSGEVKKVSLDKVQYVAVFHGTPLVVPEVEVEEAPTMDWRYLAIPGGLILLCLAGFTAAKIKNRKKGKHDDETILDADYTSAENGKAAGADTSDSDRSDRYPGVGS</sequence>
<feature type="region of interest" description="Disordered" evidence="1">
    <location>
        <begin position="293"/>
        <end position="321"/>
    </location>
</feature>
<protein>
    <recommendedName>
        <fullName evidence="5">Cell wall anchor protein</fullName>
    </recommendedName>
</protein>
<feature type="chain" id="PRO_5047086425" description="Cell wall anchor protein" evidence="2">
    <location>
        <begin position="21"/>
        <end position="321"/>
    </location>
</feature>
<reference evidence="3 4" key="1">
    <citation type="submission" date="2020-06" db="EMBL/GenBank/DDBJ databases">
        <title>Characterization of fructooligosaccharide metabolism and fructooligosaccharide-degrading enzymes in human commensal butyrate producers.</title>
        <authorList>
            <person name="Tanno H."/>
            <person name="Fujii T."/>
            <person name="Hirano K."/>
            <person name="Maeno S."/>
            <person name="Tonozuka T."/>
            <person name="Sakamoto M."/>
            <person name="Ohkuma M."/>
            <person name="Tochio T."/>
            <person name="Endo A."/>
        </authorList>
    </citation>
    <scope>NUCLEOTIDE SEQUENCE [LARGE SCALE GENOMIC DNA]</scope>
    <source>
        <strain evidence="3 4">JCM 31056</strain>
    </source>
</reference>
<dbReference type="EMBL" id="BLYJ01000019">
    <property type="protein sequence ID" value="GFO88479.1"/>
    <property type="molecule type" value="Genomic_DNA"/>
</dbReference>
<keyword evidence="4" id="KW-1185">Reference proteome</keyword>
<comment type="caution">
    <text evidence="3">The sequence shown here is derived from an EMBL/GenBank/DDBJ whole genome shotgun (WGS) entry which is preliminary data.</text>
</comment>
<keyword evidence="2" id="KW-0732">Signal</keyword>
<proteinExistence type="predicted"/>
<dbReference type="Proteomes" id="UP000620147">
    <property type="component" value="Unassembled WGS sequence"/>
</dbReference>
<gene>
    <name evidence="3" type="ORF">BUFA31_16430</name>
</gene>
<feature type="signal peptide" evidence="2">
    <location>
        <begin position="1"/>
        <end position="20"/>
    </location>
</feature>